<organism evidence="4 5">
    <name type="scientific">Blastopirellula marina DSM 3645</name>
    <dbReference type="NCBI Taxonomy" id="314230"/>
    <lineage>
        <taxon>Bacteria</taxon>
        <taxon>Pseudomonadati</taxon>
        <taxon>Planctomycetota</taxon>
        <taxon>Planctomycetia</taxon>
        <taxon>Pirellulales</taxon>
        <taxon>Pirellulaceae</taxon>
        <taxon>Blastopirellula</taxon>
    </lineage>
</organism>
<dbReference type="eggNOG" id="COG3402">
    <property type="taxonomic scope" value="Bacteria"/>
</dbReference>
<evidence type="ECO:0000313" key="4">
    <source>
        <dbReference type="EMBL" id="EAQ78820.1"/>
    </source>
</evidence>
<protein>
    <recommendedName>
        <fullName evidence="3">YdbS-like PH domain-containing protein</fullName>
    </recommendedName>
</protein>
<keyword evidence="2" id="KW-0812">Transmembrane</keyword>
<accession>A3ZXM5</accession>
<keyword evidence="2" id="KW-1133">Transmembrane helix</keyword>
<dbReference type="Pfam" id="PF03703">
    <property type="entry name" value="bPH_2"/>
    <property type="match status" value="1"/>
</dbReference>
<dbReference type="STRING" id="314230.DSM3645_30001"/>
<feature type="transmembrane region" description="Helical" evidence="2">
    <location>
        <begin position="63"/>
        <end position="84"/>
    </location>
</feature>
<dbReference type="HOGENOM" id="CLU_106709_0_0_0"/>
<keyword evidence="2" id="KW-0472">Membrane</keyword>
<name>A3ZXM5_9BACT</name>
<dbReference type="RefSeq" id="WP_002653844.1">
    <property type="nucleotide sequence ID" value="NZ_CH672376.1"/>
</dbReference>
<sequence>MDKDDFTDKMKPQDDRRRDDPEEQLWAGNYSVKDMYGTWIITAVLSVTALVVAGVFFLAMIPVVLGVVAVVAVIWIFLLCRLAWRKWSVQYELTTQRFVHQSGILSRTTDRIEVIDIDDVTFNQSIFDRMFGVGTITVTSSDRTHPTLVLDGIEDVKRVADLIDGARRKERIRRGIHIEAV</sequence>
<dbReference type="InterPro" id="IPR005182">
    <property type="entry name" value="YdbS-like_PH"/>
</dbReference>
<dbReference type="EMBL" id="AANZ01000018">
    <property type="protein sequence ID" value="EAQ78820.1"/>
    <property type="molecule type" value="Genomic_DNA"/>
</dbReference>
<reference evidence="4 5" key="1">
    <citation type="submission" date="2006-02" db="EMBL/GenBank/DDBJ databases">
        <authorList>
            <person name="Amann R."/>
            <person name="Ferriera S."/>
            <person name="Johnson J."/>
            <person name="Kravitz S."/>
            <person name="Halpern A."/>
            <person name="Remington K."/>
            <person name="Beeson K."/>
            <person name="Tran B."/>
            <person name="Rogers Y.-H."/>
            <person name="Friedman R."/>
            <person name="Venter J.C."/>
        </authorList>
    </citation>
    <scope>NUCLEOTIDE SEQUENCE [LARGE SCALE GENOMIC DNA]</scope>
    <source>
        <strain evidence="4 5">DSM 3645</strain>
    </source>
</reference>
<dbReference type="OrthoDB" id="269393at2"/>
<feature type="region of interest" description="Disordered" evidence="1">
    <location>
        <begin position="1"/>
        <end position="20"/>
    </location>
</feature>
<feature type="domain" description="YdbS-like PH" evidence="3">
    <location>
        <begin position="84"/>
        <end position="163"/>
    </location>
</feature>
<evidence type="ECO:0000259" key="3">
    <source>
        <dbReference type="Pfam" id="PF03703"/>
    </source>
</evidence>
<evidence type="ECO:0000256" key="2">
    <source>
        <dbReference type="SAM" id="Phobius"/>
    </source>
</evidence>
<proteinExistence type="predicted"/>
<feature type="transmembrane region" description="Helical" evidence="2">
    <location>
        <begin position="36"/>
        <end position="57"/>
    </location>
</feature>
<gene>
    <name evidence="4" type="ORF">DSM3645_30001</name>
</gene>
<dbReference type="Proteomes" id="UP000004358">
    <property type="component" value="Unassembled WGS sequence"/>
</dbReference>
<comment type="caution">
    <text evidence="4">The sequence shown here is derived from an EMBL/GenBank/DDBJ whole genome shotgun (WGS) entry which is preliminary data.</text>
</comment>
<evidence type="ECO:0000313" key="5">
    <source>
        <dbReference type="Proteomes" id="UP000004358"/>
    </source>
</evidence>
<evidence type="ECO:0000256" key="1">
    <source>
        <dbReference type="SAM" id="MobiDB-lite"/>
    </source>
</evidence>
<dbReference type="PANTHER" id="PTHR37938:SF1">
    <property type="entry name" value="BLL0215 PROTEIN"/>
    <property type="match status" value="1"/>
</dbReference>
<dbReference type="PANTHER" id="PTHR37938">
    <property type="entry name" value="BLL0215 PROTEIN"/>
    <property type="match status" value="1"/>
</dbReference>
<dbReference type="AlphaFoldDB" id="A3ZXM5"/>